<dbReference type="OrthoDB" id="7385388at2759"/>
<evidence type="ECO:0000313" key="2">
    <source>
        <dbReference type="EMBL" id="CAD0200858.1"/>
    </source>
</evidence>
<name>A0A9N8L4J2_CHRIL</name>
<dbReference type="AlphaFoldDB" id="A0A9N8L4J2"/>
<sequence>MQLLCIGEYGMWCSVVGVGRSRVTGDRFGGPGAIFAYLFKRYCCTVPMHSTITIDGDHRRRMTPLYLDTTHVLPDTRPLENTTALLIIGAFLRDAGAAVEALALRSMSPERPAPLPTPTDQFHHKVQRPLRPTVQPYIPTTCQTLSEYNIMNQPQHYRGGGGRASGGAGGGAGAGGAGAGGGASRQAADAWRLRRATATHAHQQPVHRPISLTRTHARRCSLKLTSTTQTDVALQTL</sequence>
<protein>
    <submittedName>
        <fullName evidence="2">Uncharacterized protein</fullName>
    </submittedName>
</protein>
<evidence type="ECO:0000256" key="1">
    <source>
        <dbReference type="SAM" id="MobiDB-lite"/>
    </source>
</evidence>
<feature type="region of interest" description="Disordered" evidence="1">
    <location>
        <begin position="158"/>
        <end position="190"/>
    </location>
</feature>
<gene>
    <name evidence="2" type="ORF">CINC_LOCUS2539</name>
</gene>
<organism evidence="2 3">
    <name type="scientific">Chrysodeixis includens</name>
    <name type="common">Soybean looper</name>
    <name type="synonym">Pseudoplusia includens</name>
    <dbReference type="NCBI Taxonomy" id="689277"/>
    <lineage>
        <taxon>Eukaryota</taxon>
        <taxon>Metazoa</taxon>
        <taxon>Ecdysozoa</taxon>
        <taxon>Arthropoda</taxon>
        <taxon>Hexapoda</taxon>
        <taxon>Insecta</taxon>
        <taxon>Pterygota</taxon>
        <taxon>Neoptera</taxon>
        <taxon>Endopterygota</taxon>
        <taxon>Lepidoptera</taxon>
        <taxon>Glossata</taxon>
        <taxon>Ditrysia</taxon>
        <taxon>Noctuoidea</taxon>
        <taxon>Noctuidae</taxon>
        <taxon>Plusiinae</taxon>
        <taxon>Chrysodeixis</taxon>
    </lineage>
</organism>
<dbReference type="Proteomes" id="UP001154114">
    <property type="component" value="Chromosome 13"/>
</dbReference>
<feature type="compositionally biased region" description="Gly residues" evidence="1">
    <location>
        <begin position="158"/>
        <end position="183"/>
    </location>
</feature>
<keyword evidence="3" id="KW-1185">Reference proteome</keyword>
<evidence type="ECO:0000313" key="3">
    <source>
        <dbReference type="Proteomes" id="UP001154114"/>
    </source>
</evidence>
<proteinExistence type="predicted"/>
<dbReference type="EMBL" id="LR824016">
    <property type="protein sequence ID" value="CAD0200858.1"/>
    <property type="molecule type" value="Genomic_DNA"/>
</dbReference>
<accession>A0A9N8L4J2</accession>
<reference evidence="2" key="1">
    <citation type="submission" date="2021-12" db="EMBL/GenBank/DDBJ databases">
        <authorList>
            <person name="King R."/>
        </authorList>
    </citation>
    <scope>NUCLEOTIDE SEQUENCE</scope>
</reference>